<dbReference type="AlphaFoldDB" id="A0A2D0IMK0"/>
<evidence type="ECO:0000313" key="1">
    <source>
        <dbReference type="EMBL" id="PHM23041.1"/>
    </source>
</evidence>
<dbReference type="RefSeq" id="WP_099137411.1">
    <property type="nucleotide sequence ID" value="NZ_CAWNNJ010000114.1"/>
</dbReference>
<organism evidence="1 2">
    <name type="scientific">Xenorhabdus budapestensis</name>
    <dbReference type="NCBI Taxonomy" id="290110"/>
    <lineage>
        <taxon>Bacteria</taxon>
        <taxon>Pseudomonadati</taxon>
        <taxon>Pseudomonadota</taxon>
        <taxon>Gammaproteobacteria</taxon>
        <taxon>Enterobacterales</taxon>
        <taxon>Morganellaceae</taxon>
        <taxon>Xenorhabdus</taxon>
    </lineage>
</organism>
<proteinExistence type="predicted"/>
<comment type="caution">
    <text evidence="1">The sequence shown here is derived from an EMBL/GenBank/DDBJ whole genome shotgun (WGS) entry which is preliminary data.</text>
</comment>
<accession>A0A2D0IMK0</accession>
<reference evidence="1 2" key="1">
    <citation type="journal article" date="2017" name="Nat. Microbiol.">
        <title>Natural product diversity associated with the nematode symbionts Photorhabdus and Xenorhabdus.</title>
        <authorList>
            <person name="Tobias N.J."/>
            <person name="Wolff H."/>
            <person name="Djahanschiri B."/>
            <person name="Grundmann F."/>
            <person name="Kronenwerth M."/>
            <person name="Shi Y.M."/>
            <person name="Simonyi S."/>
            <person name="Grun P."/>
            <person name="Shapiro-Ilan D."/>
            <person name="Pidot S.J."/>
            <person name="Stinear T.P."/>
            <person name="Ebersberger I."/>
            <person name="Bode H.B."/>
        </authorList>
    </citation>
    <scope>NUCLEOTIDE SEQUENCE [LARGE SCALE GENOMIC DNA]</scope>
    <source>
        <strain evidence="1 2">DSM 16342</strain>
    </source>
</reference>
<gene>
    <name evidence="1" type="ORF">Xbud_03669</name>
</gene>
<name>A0A2D0IMK0_XENBU</name>
<evidence type="ECO:0000313" key="2">
    <source>
        <dbReference type="Proteomes" id="UP000225833"/>
    </source>
</evidence>
<dbReference type="OrthoDB" id="479699at2"/>
<protein>
    <submittedName>
        <fullName evidence="1">Uncharacterized protein</fullName>
    </submittedName>
</protein>
<dbReference type="EMBL" id="NIBS01000045">
    <property type="protein sequence ID" value="PHM23041.1"/>
    <property type="molecule type" value="Genomic_DNA"/>
</dbReference>
<sequence length="111" mass="12893">MRFRRKDEITDLLNWTFPDLYSKELGHLLLDEGVDDSTKEDILFRLEKAFVGQFINGSEKALHMRLLAKQLANEYGHAAISSLYSVDLEEYIPSTLAEWTDFDHPTRPSFL</sequence>
<dbReference type="Proteomes" id="UP000225833">
    <property type="component" value="Unassembled WGS sequence"/>
</dbReference>